<dbReference type="STRING" id="76595.SAMN05660313_03234"/>
<keyword evidence="3" id="KW-1185">Reference proteome</keyword>
<accession>A0A1K1R2M8</accession>
<dbReference type="Gene3D" id="3.40.720.10">
    <property type="entry name" value="Alkaline Phosphatase, subunit A"/>
    <property type="match status" value="2"/>
</dbReference>
<protein>
    <submittedName>
        <fullName evidence="2">Arylsulfatase A</fullName>
    </submittedName>
</protein>
<dbReference type="PANTHER" id="PTHR43751:SF1">
    <property type="entry name" value="SULFATASE ATSG-RELATED"/>
    <property type="match status" value="1"/>
</dbReference>
<evidence type="ECO:0000259" key="1">
    <source>
        <dbReference type="Pfam" id="PF00884"/>
    </source>
</evidence>
<feature type="domain" description="Sulfatase N-terminal" evidence="1">
    <location>
        <begin position="21"/>
        <end position="380"/>
    </location>
</feature>
<dbReference type="EMBL" id="FPIY01000006">
    <property type="protein sequence ID" value="SFW66277.1"/>
    <property type="molecule type" value="Genomic_DNA"/>
</dbReference>
<proteinExistence type="predicted"/>
<dbReference type="SUPFAM" id="SSF53649">
    <property type="entry name" value="Alkaline phosphatase-like"/>
    <property type="match status" value="1"/>
</dbReference>
<reference evidence="3" key="1">
    <citation type="submission" date="2016-11" db="EMBL/GenBank/DDBJ databases">
        <authorList>
            <person name="Varghese N."/>
            <person name="Submissions S."/>
        </authorList>
    </citation>
    <scope>NUCLEOTIDE SEQUENCE [LARGE SCALE GENOMIC DNA]</scope>
    <source>
        <strain evidence="3">DSM 24786</strain>
    </source>
</reference>
<dbReference type="InterPro" id="IPR052701">
    <property type="entry name" value="GAG_Ulvan_Degrading_Sulfatases"/>
</dbReference>
<dbReference type="Proteomes" id="UP000183257">
    <property type="component" value="Unassembled WGS sequence"/>
</dbReference>
<evidence type="ECO:0000313" key="2">
    <source>
        <dbReference type="EMBL" id="SFW66277.1"/>
    </source>
</evidence>
<dbReference type="RefSeq" id="WP_072304848.1">
    <property type="nucleotide sequence ID" value="NZ_FPIY01000006.1"/>
</dbReference>
<dbReference type="InterPro" id="IPR017850">
    <property type="entry name" value="Alkaline_phosphatase_core_sf"/>
</dbReference>
<sequence>MKKLFFVLLICTAFCKAQDKPNIVFILTDDQSYDLLGCTGNTIVQTPNIDKLADNGVLFTNAHVTSAICTPSRISILLSQFERKHGVNFNSGTSVSDVAWQNSYPVVMRNNGYYTGWVGKNHAPIGKGGYQSGLMEKSFDYWYAGHGHLGFYPKDNHAIFNDAIAFTQPEIINEGIDDFLDPNARKLKGALHFLENRPADKPFMLSINFNLPHGAGTNSMKLKDSDDDIYKTLYRDIAIPLPDNYIAKKDITSTKLPVSLFHTEDRQTGYNYVDTPATIKERYIRELQAMTGIDRLIGNLLQKLKALKLDKNTIIIFTSDHGLFGGQQGLGGKALCYEQTTHVPIIVFDPNATKKQRGLKSDALVQTIDIAPTMLAYADIKAPETFQGTDISDLIKDSKIEVRDYVYTENLWSTHFGNPRCESVQTKNWKYIRYYKNNNFSATKEIKYAKQIGIPINEMLYSMHDPQIATYRDYIDSPLYGEQPVYEELYNLKEDSAELNNLAENLEYATVLDNLRTQWKVEITAARGTGKSQVLRYTNDAFPKAKH</sequence>
<dbReference type="AlphaFoldDB" id="A0A1K1R2M8"/>
<gene>
    <name evidence="2" type="ORF">SAMN05660313_03234</name>
</gene>
<dbReference type="InterPro" id="IPR000917">
    <property type="entry name" value="Sulfatase_N"/>
</dbReference>
<dbReference type="Pfam" id="PF00884">
    <property type="entry name" value="Sulfatase"/>
    <property type="match status" value="1"/>
</dbReference>
<dbReference type="OrthoDB" id="9789742at2"/>
<name>A0A1K1R2M8_9FLAO</name>
<evidence type="ECO:0000313" key="3">
    <source>
        <dbReference type="Proteomes" id="UP000183257"/>
    </source>
</evidence>
<dbReference type="PANTHER" id="PTHR43751">
    <property type="entry name" value="SULFATASE"/>
    <property type="match status" value="1"/>
</dbReference>
<organism evidence="2 3">
    <name type="scientific">Cellulophaga fucicola</name>
    <dbReference type="NCBI Taxonomy" id="76595"/>
    <lineage>
        <taxon>Bacteria</taxon>
        <taxon>Pseudomonadati</taxon>
        <taxon>Bacteroidota</taxon>
        <taxon>Flavobacteriia</taxon>
        <taxon>Flavobacteriales</taxon>
        <taxon>Flavobacteriaceae</taxon>
        <taxon>Cellulophaga</taxon>
    </lineage>
</organism>